<name>A0ABQ7U4S8_SOLTU</name>
<accession>A0ABQ7U4S8</accession>
<feature type="compositionally biased region" description="Polar residues" evidence="1">
    <location>
        <begin position="247"/>
        <end position="257"/>
    </location>
</feature>
<dbReference type="EMBL" id="JAIVGD010000026">
    <property type="protein sequence ID" value="KAH0741272.1"/>
    <property type="molecule type" value="Genomic_DNA"/>
</dbReference>
<dbReference type="InterPro" id="IPR043502">
    <property type="entry name" value="DNA/RNA_pol_sf"/>
</dbReference>
<dbReference type="Pfam" id="PF17921">
    <property type="entry name" value="Integrase_H2C2"/>
    <property type="match status" value="1"/>
</dbReference>
<dbReference type="InterPro" id="IPR036397">
    <property type="entry name" value="RNaseH_sf"/>
</dbReference>
<feature type="region of interest" description="Disordered" evidence="1">
    <location>
        <begin position="24"/>
        <end position="58"/>
    </location>
</feature>
<dbReference type="Gene3D" id="3.10.10.10">
    <property type="entry name" value="HIV Type 1 Reverse Transcriptase, subunit A, domain 1"/>
    <property type="match status" value="1"/>
</dbReference>
<dbReference type="InterPro" id="IPR050951">
    <property type="entry name" value="Retrovirus_Pol_polyprotein"/>
</dbReference>
<dbReference type="InterPro" id="IPR012337">
    <property type="entry name" value="RNaseH-like_sf"/>
</dbReference>
<evidence type="ECO:0000256" key="1">
    <source>
        <dbReference type="SAM" id="MobiDB-lite"/>
    </source>
</evidence>
<dbReference type="InterPro" id="IPR043128">
    <property type="entry name" value="Rev_trsase/Diguanyl_cyclase"/>
</dbReference>
<dbReference type="Gene3D" id="1.10.340.70">
    <property type="match status" value="1"/>
</dbReference>
<dbReference type="Gene3D" id="3.30.70.270">
    <property type="match status" value="2"/>
</dbReference>
<feature type="domain" description="Integrase catalytic" evidence="2">
    <location>
        <begin position="735"/>
        <end position="860"/>
    </location>
</feature>
<dbReference type="SUPFAM" id="SSF53098">
    <property type="entry name" value="Ribonuclease H-like"/>
    <property type="match status" value="1"/>
</dbReference>
<evidence type="ECO:0000259" key="2">
    <source>
        <dbReference type="PROSITE" id="PS50994"/>
    </source>
</evidence>
<evidence type="ECO:0000313" key="4">
    <source>
        <dbReference type="Proteomes" id="UP000826656"/>
    </source>
</evidence>
<protein>
    <recommendedName>
        <fullName evidence="2">Integrase catalytic domain-containing protein</fullName>
    </recommendedName>
</protein>
<comment type="caution">
    <text evidence="3">The sequence shown here is derived from an EMBL/GenBank/DDBJ whole genome shotgun (WGS) entry which is preliminary data.</text>
</comment>
<organism evidence="3 4">
    <name type="scientific">Solanum tuberosum</name>
    <name type="common">Potato</name>
    <dbReference type="NCBI Taxonomy" id="4113"/>
    <lineage>
        <taxon>Eukaryota</taxon>
        <taxon>Viridiplantae</taxon>
        <taxon>Streptophyta</taxon>
        <taxon>Embryophyta</taxon>
        <taxon>Tracheophyta</taxon>
        <taxon>Spermatophyta</taxon>
        <taxon>Magnoliopsida</taxon>
        <taxon>eudicotyledons</taxon>
        <taxon>Gunneridae</taxon>
        <taxon>Pentapetalae</taxon>
        <taxon>asterids</taxon>
        <taxon>lamiids</taxon>
        <taxon>Solanales</taxon>
        <taxon>Solanaceae</taxon>
        <taxon>Solanoideae</taxon>
        <taxon>Solaneae</taxon>
        <taxon>Solanum</taxon>
    </lineage>
</organism>
<dbReference type="PANTHER" id="PTHR37984:SF5">
    <property type="entry name" value="PROTEIN NYNRIN-LIKE"/>
    <property type="match status" value="1"/>
</dbReference>
<dbReference type="Proteomes" id="UP000826656">
    <property type="component" value="Unassembled WGS sequence"/>
</dbReference>
<dbReference type="InterPro" id="IPR041588">
    <property type="entry name" value="Integrase_H2C2"/>
</dbReference>
<dbReference type="PROSITE" id="PS50994">
    <property type="entry name" value="INTEGRASE"/>
    <property type="match status" value="1"/>
</dbReference>
<evidence type="ECO:0000313" key="3">
    <source>
        <dbReference type="EMBL" id="KAH0741272.1"/>
    </source>
</evidence>
<proteinExistence type="predicted"/>
<dbReference type="PANTHER" id="PTHR37984">
    <property type="entry name" value="PROTEIN CBG26694"/>
    <property type="match status" value="1"/>
</dbReference>
<feature type="compositionally biased region" description="Polar residues" evidence="1">
    <location>
        <begin position="269"/>
        <end position="280"/>
    </location>
</feature>
<dbReference type="Gene3D" id="3.30.420.10">
    <property type="entry name" value="Ribonuclease H-like superfamily/Ribonuclease H"/>
    <property type="match status" value="1"/>
</dbReference>
<sequence length="860" mass="96665">MVNTKFNGAHPVAPVNVPVEGLAVRGHGRGRGRGRASGKGRERVAPIEDGAPVDNTPMNENLLAHHREIDKDVEVDDIEEIGQEEAVPAETTSVPPLDPVLVQQIMSFLKGLAGLGVFPSVQETQAPTNPPIASTVPKLKPHVFLGSESEDAYEFILDCYERFYKLGIVHQHGVEFVLFQLQGMLLVTNEEDRIHLFVRELNSELQVLFVHMTSAGRNFNEVTNFVKKVKEVRRDSQAKALAKKAKSSGNFQGSYSRGSGRPTLAARPIQSTMPASTGRGNVQPGREVAHQDDRAQCYAFSGKNEAKASDAVITEILGREKLEWEGVYQPKHAKIISFIRASKLAGQGCLAYLDNIRDVEVESPSIESIPVVSEFREVFLIDLPGVPPDRDIDFFIDLEPSTHPISIPLYRMAPAELRELKAQIQELLNEGFILFIDDILVYSGSKEEHVDLHIILGVLGKQKLYAKFSKCEFWLNSVAFLGHVVSKEGVMVDPQKIEAVRNWVRPSSVTEIRSFVGLANYYHRFVKNFASIDTHLTKKEVPFEWTEKCEESFEKLKTLLTTALILHYRLKEMILLFIVMLSVMLLKYYDVTIQYHPGKANMVPDALRRKVVSMGSLACLSASKRHLAKEIQCLESNFMRLGISEKLGVLACIEAQDTTLDVDGVLNFKGRICVPRVDDLIPKLLAEAHGSRYSIHPGVTKMYQDLKQIHWWSGMKKDIAEFVAKCQNFQQVKYEHQRPVGLLQRMSIPVVVGLPKTLGKFDSIWVVVDRLTKSAHFIPIRIEYNVEQLAKVYVKEIVRLHGVPISIISDHGTQLTSKFWRKLHEELGAQLTFSTAFHPQTDGQSERTIQVLEDMLRACD</sequence>
<reference evidence="3 4" key="1">
    <citation type="journal article" date="2021" name="bioRxiv">
        <title>Chromosome-scale and haplotype-resolved genome assembly of a tetraploid potato cultivar.</title>
        <authorList>
            <person name="Sun H."/>
            <person name="Jiao W.-B."/>
            <person name="Krause K."/>
            <person name="Campoy J.A."/>
            <person name="Goel M."/>
            <person name="Folz-Donahue K."/>
            <person name="Kukat C."/>
            <person name="Huettel B."/>
            <person name="Schneeberger K."/>
        </authorList>
    </citation>
    <scope>NUCLEOTIDE SEQUENCE [LARGE SCALE GENOMIC DNA]</scope>
    <source>
        <strain evidence="3">SolTubOtavaFocal</strain>
        <tissue evidence="3">Leaves</tissue>
    </source>
</reference>
<gene>
    <name evidence="3" type="ORF">KY290_034315</name>
</gene>
<feature type="compositionally biased region" description="Basic residues" evidence="1">
    <location>
        <begin position="26"/>
        <end position="38"/>
    </location>
</feature>
<keyword evidence="4" id="KW-1185">Reference proteome</keyword>
<feature type="region of interest" description="Disordered" evidence="1">
    <location>
        <begin position="243"/>
        <end position="285"/>
    </location>
</feature>
<dbReference type="SUPFAM" id="SSF56672">
    <property type="entry name" value="DNA/RNA polymerases"/>
    <property type="match status" value="2"/>
</dbReference>
<dbReference type="InterPro" id="IPR001584">
    <property type="entry name" value="Integrase_cat-core"/>
</dbReference>